<evidence type="ECO:0000256" key="5">
    <source>
        <dbReference type="SAM" id="Phobius"/>
    </source>
</evidence>
<dbReference type="AlphaFoldDB" id="A0A1H3DKA5"/>
<feature type="transmembrane region" description="Helical" evidence="5">
    <location>
        <begin position="309"/>
        <end position="328"/>
    </location>
</feature>
<feature type="transmembrane region" description="Helical" evidence="5">
    <location>
        <begin position="239"/>
        <end position="256"/>
    </location>
</feature>
<evidence type="ECO:0000259" key="7">
    <source>
        <dbReference type="Pfam" id="PF01957"/>
    </source>
</evidence>
<evidence type="ECO:0000256" key="1">
    <source>
        <dbReference type="ARBA" id="ARBA00004141"/>
    </source>
</evidence>
<dbReference type="Pfam" id="PF25145">
    <property type="entry name" value="NfeD1b_N"/>
    <property type="match status" value="1"/>
</dbReference>
<keyword evidence="6" id="KW-0732">Signal</keyword>
<name>A0A1H3DKA5_9BACT</name>
<feature type="domain" description="NfeD-like C-terminal" evidence="7">
    <location>
        <begin position="371"/>
        <end position="428"/>
    </location>
</feature>
<keyword evidence="11" id="KW-1185">Reference proteome</keyword>
<evidence type="ECO:0000259" key="9">
    <source>
        <dbReference type="Pfam" id="PF25145"/>
    </source>
</evidence>
<feature type="signal peptide" evidence="6">
    <location>
        <begin position="1"/>
        <end position="21"/>
    </location>
</feature>
<accession>A0A1H3DKA5</accession>
<dbReference type="Proteomes" id="UP000199266">
    <property type="component" value="Unassembled WGS sequence"/>
</dbReference>
<dbReference type="Pfam" id="PF01957">
    <property type="entry name" value="NfeD"/>
    <property type="match status" value="1"/>
</dbReference>
<gene>
    <name evidence="10" type="ORF">SAMN03080603_00186</name>
</gene>
<dbReference type="InterPro" id="IPR056738">
    <property type="entry name" value="NfeD1b_N"/>
</dbReference>
<dbReference type="GO" id="GO:0016020">
    <property type="term" value="C:membrane"/>
    <property type="evidence" value="ECO:0007669"/>
    <property type="project" value="UniProtKB-SubCell"/>
</dbReference>
<dbReference type="Gene3D" id="2.40.50.140">
    <property type="entry name" value="Nucleic acid-binding proteins"/>
    <property type="match status" value="1"/>
</dbReference>
<evidence type="ECO:0000313" key="10">
    <source>
        <dbReference type="EMBL" id="SDX66797.1"/>
    </source>
</evidence>
<dbReference type="InterPro" id="IPR052165">
    <property type="entry name" value="Membrane_assoc_protease"/>
</dbReference>
<dbReference type="InterPro" id="IPR029045">
    <property type="entry name" value="ClpP/crotonase-like_dom_sf"/>
</dbReference>
<proteinExistence type="predicted"/>
<feature type="chain" id="PRO_5011765128" evidence="6">
    <location>
        <begin position="22"/>
        <end position="434"/>
    </location>
</feature>
<dbReference type="InterPro" id="IPR012340">
    <property type="entry name" value="NA-bd_OB-fold"/>
</dbReference>
<feature type="transmembrane region" description="Helical" evidence="5">
    <location>
        <begin position="340"/>
        <end position="360"/>
    </location>
</feature>
<dbReference type="Pfam" id="PF24961">
    <property type="entry name" value="NfeD_membrane"/>
    <property type="match status" value="1"/>
</dbReference>
<organism evidence="10 11">
    <name type="scientific">Acetomicrobium thermoterrenum DSM 13490</name>
    <dbReference type="NCBI Taxonomy" id="1120987"/>
    <lineage>
        <taxon>Bacteria</taxon>
        <taxon>Thermotogati</taxon>
        <taxon>Synergistota</taxon>
        <taxon>Synergistia</taxon>
        <taxon>Synergistales</taxon>
        <taxon>Acetomicrobiaceae</taxon>
        <taxon>Acetomicrobium</taxon>
    </lineage>
</organism>
<evidence type="ECO:0000256" key="4">
    <source>
        <dbReference type="ARBA" id="ARBA00023136"/>
    </source>
</evidence>
<keyword evidence="3 5" id="KW-1133">Transmembrane helix</keyword>
<feature type="transmembrane region" description="Helical" evidence="5">
    <location>
        <begin position="285"/>
        <end position="304"/>
    </location>
</feature>
<evidence type="ECO:0000256" key="2">
    <source>
        <dbReference type="ARBA" id="ARBA00022692"/>
    </source>
</evidence>
<dbReference type="SUPFAM" id="SSF141322">
    <property type="entry name" value="NfeD domain-like"/>
    <property type="match status" value="1"/>
</dbReference>
<reference evidence="11" key="1">
    <citation type="submission" date="2016-10" db="EMBL/GenBank/DDBJ databases">
        <authorList>
            <person name="Varghese N."/>
            <person name="Submissions S."/>
        </authorList>
    </citation>
    <scope>NUCLEOTIDE SEQUENCE [LARGE SCALE GENOMIC DNA]</scope>
    <source>
        <strain evidence="11">DSM 13490</strain>
    </source>
</reference>
<sequence>MKRLIWVFSILLLLTAGSGWAGEKSNVVMVVPLEGTVGTVMETYMIDVLQKAEEEAYMVVFELDTPGGLVSSMTEITKQITQARVPVVMWVYPSGARAASAGAFLVMASHIAAMAPGTRIGAAHPVLASGGDVDETMGEKITNDLAAQMRSLASTKGRNTRVAERMVTESLSLTAEEALEEGVIDYIASDVESLLAAVDGRAVQLADGETILDLSDYEILREEMPTRLKILEFISRPDIAYLLLVLGIYAIIFEVLSPGGFVMGTAGAVMVLLGAYGLRMLPLNYAGIILLVAGIVVMVVDLLVGGIGILSAFGALSLIVGSLIIYRAPGGELLRFSMTFLAGAIVVLSAFFAVAAWAVMRAMKRRIVSGREELVGMTGKVVQDLNPEGTIFCHGEYWKAKSFDGSSIAKDEWVEVESVDGFVLIVRKSDAGRN</sequence>
<dbReference type="RefSeq" id="WP_091459895.1">
    <property type="nucleotide sequence ID" value="NZ_FNPD01000001.1"/>
</dbReference>
<evidence type="ECO:0000259" key="8">
    <source>
        <dbReference type="Pfam" id="PF24961"/>
    </source>
</evidence>
<evidence type="ECO:0000256" key="3">
    <source>
        <dbReference type="ARBA" id="ARBA00022989"/>
    </source>
</evidence>
<evidence type="ECO:0000256" key="6">
    <source>
        <dbReference type="SAM" id="SignalP"/>
    </source>
</evidence>
<evidence type="ECO:0000313" key="11">
    <source>
        <dbReference type="Proteomes" id="UP000199266"/>
    </source>
</evidence>
<keyword evidence="4 5" id="KW-0472">Membrane</keyword>
<dbReference type="InterPro" id="IPR056739">
    <property type="entry name" value="NfeD_membrane"/>
</dbReference>
<comment type="subcellular location">
    <subcellularLocation>
        <location evidence="1">Membrane</location>
        <topology evidence="1">Multi-pass membrane protein</topology>
    </subcellularLocation>
</comment>
<keyword evidence="2 5" id="KW-0812">Transmembrane</keyword>
<feature type="domain" description="NfeD integral membrane" evidence="8">
    <location>
        <begin position="239"/>
        <end position="356"/>
    </location>
</feature>
<dbReference type="SUPFAM" id="SSF52096">
    <property type="entry name" value="ClpP/crotonase"/>
    <property type="match status" value="1"/>
</dbReference>
<protein>
    <submittedName>
        <fullName evidence="10">Nodulation efficiency protein NfeD</fullName>
    </submittedName>
</protein>
<dbReference type="Gene3D" id="3.90.226.10">
    <property type="entry name" value="2-enoyl-CoA Hydratase, Chain A, domain 1"/>
    <property type="match status" value="1"/>
</dbReference>
<dbReference type="InterPro" id="IPR002810">
    <property type="entry name" value="NfeD-like_C"/>
</dbReference>
<feature type="domain" description="NfeD1b N-terminal" evidence="9">
    <location>
        <begin position="28"/>
        <end position="181"/>
    </location>
</feature>
<dbReference type="EMBL" id="FNPD01000001">
    <property type="protein sequence ID" value="SDX66797.1"/>
    <property type="molecule type" value="Genomic_DNA"/>
</dbReference>
<dbReference type="CDD" id="cd07020">
    <property type="entry name" value="Clp_protease_NfeD_1"/>
    <property type="match status" value="1"/>
</dbReference>
<dbReference type="PANTHER" id="PTHR33507">
    <property type="entry name" value="INNER MEMBRANE PROTEIN YBBJ"/>
    <property type="match status" value="1"/>
</dbReference>
<dbReference type="PANTHER" id="PTHR33507:SF4">
    <property type="entry name" value="NODULATION COMPETITIVENESS PROTEIN NFED"/>
    <property type="match status" value="1"/>
</dbReference>